<evidence type="ECO:0000256" key="1">
    <source>
        <dbReference type="ARBA" id="ARBA00007164"/>
    </source>
</evidence>
<evidence type="ECO:0000256" key="2">
    <source>
        <dbReference type="ARBA" id="ARBA00022729"/>
    </source>
</evidence>
<evidence type="ECO:0000259" key="8">
    <source>
        <dbReference type="Pfam" id="PF00768"/>
    </source>
</evidence>
<keyword evidence="6" id="KW-0961">Cell wall biogenesis/degradation</keyword>
<gene>
    <name evidence="9" type="ORF">BXT84_13300</name>
</gene>
<dbReference type="EMBL" id="CP019454">
    <property type="protein sequence ID" value="AUW94802.1"/>
    <property type="molecule type" value="Genomic_DNA"/>
</dbReference>
<dbReference type="InterPro" id="IPR012338">
    <property type="entry name" value="Beta-lactam/transpept-like"/>
</dbReference>
<protein>
    <submittedName>
        <fullName evidence="9">Peptidase S11</fullName>
    </submittedName>
</protein>
<dbReference type="PANTHER" id="PTHR21581">
    <property type="entry name" value="D-ALANYL-D-ALANINE CARBOXYPEPTIDASE"/>
    <property type="match status" value="1"/>
</dbReference>
<evidence type="ECO:0000313" key="10">
    <source>
        <dbReference type="Proteomes" id="UP000325292"/>
    </source>
</evidence>
<keyword evidence="4" id="KW-0133">Cell shape</keyword>
<dbReference type="PRINTS" id="PR00725">
    <property type="entry name" value="DADACBPTASE1"/>
</dbReference>
<dbReference type="SUPFAM" id="SSF56601">
    <property type="entry name" value="beta-lactamase/transpeptidase-like"/>
    <property type="match status" value="1"/>
</dbReference>
<dbReference type="Gene3D" id="3.40.710.10">
    <property type="entry name" value="DD-peptidase/beta-lactamase superfamily"/>
    <property type="match status" value="1"/>
</dbReference>
<keyword evidence="10" id="KW-1185">Reference proteome</keyword>
<evidence type="ECO:0000256" key="3">
    <source>
        <dbReference type="ARBA" id="ARBA00022801"/>
    </source>
</evidence>
<name>A0ABM6RTK3_9FIRM</name>
<dbReference type="Pfam" id="PF00768">
    <property type="entry name" value="Peptidase_S11"/>
    <property type="match status" value="1"/>
</dbReference>
<keyword evidence="5" id="KW-0573">Peptidoglycan synthesis</keyword>
<keyword evidence="2" id="KW-0732">Signal</keyword>
<dbReference type="Proteomes" id="UP000325292">
    <property type="component" value="Chromosome"/>
</dbReference>
<dbReference type="InterPro" id="IPR018044">
    <property type="entry name" value="Peptidase_S11"/>
</dbReference>
<feature type="domain" description="Peptidase S11 D-alanyl-D-alanine carboxypeptidase A N-terminal" evidence="8">
    <location>
        <begin position="72"/>
        <end position="282"/>
    </location>
</feature>
<evidence type="ECO:0000256" key="7">
    <source>
        <dbReference type="RuleBase" id="RU004016"/>
    </source>
</evidence>
<dbReference type="InterPro" id="IPR001967">
    <property type="entry name" value="Peptidase_S11_N"/>
</dbReference>
<keyword evidence="3" id="KW-0378">Hydrolase</keyword>
<dbReference type="RefSeq" id="WP_103376241.1">
    <property type="nucleotide sequence ID" value="NZ_CP133983.1"/>
</dbReference>
<evidence type="ECO:0000256" key="5">
    <source>
        <dbReference type="ARBA" id="ARBA00022984"/>
    </source>
</evidence>
<evidence type="ECO:0000256" key="6">
    <source>
        <dbReference type="ARBA" id="ARBA00023316"/>
    </source>
</evidence>
<dbReference type="PANTHER" id="PTHR21581:SF33">
    <property type="entry name" value="D-ALANYL-D-ALANINE CARBOXYPEPTIDASE DACB"/>
    <property type="match status" value="1"/>
</dbReference>
<accession>A0ABM6RTK3</accession>
<evidence type="ECO:0000256" key="4">
    <source>
        <dbReference type="ARBA" id="ARBA00022960"/>
    </source>
</evidence>
<comment type="similarity">
    <text evidence="1 7">Belongs to the peptidase S11 family.</text>
</comment>
<sequence>MISQPRRRKPAPAPWAALAIVFALVASAWLNRALSSPHAQVAVARQQRSHRNIPIVYSVEPVNTPTPTLPFAIGETSGVLWDLNTHQLLWQLNAHTPGPMASTTKLMTIYLALKELPLNKTLTVTPNAAATSGSDIYMAPGEHYRVKQLLYGLMLASANDAAVELAEAMGGSTAHFVKEMNQEAVKLGMHGTHYADPDGLSPQSVGTAWDLSIIAEQDLRNPLFRKIVDTKEVSLPHNPIVRNLNGLLFMDPEVTGVKTGWTTAAGFNLIFTATKMIDGHRVTLLGVILHAQDGFPPEDADAMKIIQWGFHQVQLQMTPPRHPV</sequence>
<reference evidence="9 10" key="1">
    <citation type="journal article" date="2019" name="Sci. Rep.">
        <title>Sulfobacillus thermotolerans: new insights into resistance and metabolic capacities of acidophilic chemolithotrophs.</title>
        <authorList>
            <person name="Panyushkina A.E."/>
            <person name="Babenko V.V."/>
            <person name="Nikitina A.S."/>
            <person name="Selezneva O.V."/>
            <person name="Tsaplina I.A."/>
            <person name="Letarova M.A."/>
            <person name="Kostryukova E.S."/>
            <person name="Letarov A.V."/>
        </authorList>
    </citation>
    <scope>NUCLEOTIDE SEQUENCE [LARGE SCALE GENOMIC DNA]</scope>
    <source>
        <strain evidence="9 10">Kr1</strain>
    </source>
</reference>
<organism evidence="9 10">
    <name type="scientific">Sulfobacillus thermotolerans</name>
    <dbReference type="NCBI Taxonomy" id="338644"/>
    <lineage>
        <taxon>Bacteria</taxon>
        <taxon>Bacillati</taxon>
        <taxon>Bacillota</taxon>
        <taxon>Clostridia</taxon>
        <taxon>Eubacteriales</taxon>
        <taxon>Clostridiales Family XVII. Incertae Sedis</taxon>
        <taxon>Sulfobacillus</taxon>
    </lineage>
</organism>
<evidence type="ECO:0000313" key="9">
    <source>
        <dbReference type="EMBL" id="AUW94802.1"/>
    </source>
</evidence>
<proteinExistence type="inferred from homology"/>